<dbReference type="Pfam" id="PF00153">
    <property type="entry name" value="Mito_carr"/>
    <property type="match status" value="3"/>
</dbReference>
<organism evidence="12 14">
    <name type="scientific">Wallemia mellicola</name>
    <dbReference type="NCBI Taxonomy" id="1708541"/>
    <lineage>
        <taxon>Eukaryota</taxon>
        <taxon>Fungi</taxon>
        <taxon>Dikarya</taxon>
        <taxon>Basidiomycota</taxon>
        <taxon>Wallemiomycotina</taxon>
        <taxon>Wallemiomycetes</taxon>
        <taxon>Wallemiales</taxon>
        <taxon>Wallemiaceae</taxon>
        <taxon>Wallemia</taxon>
    </lineage>
</organism>
<keyword evidence="6" id="KW-0496">Mitochondrion</keyword>
<feature type="region of interest" description="Disordered" evidence="10">
    <location>
        <begin position="322"/>
        <end position="362"/>
    </location>
</feature>
<feature type="repeat" description="Solcar" evidence="8">
    <location>
        <begin position="25"/>
        <end position="117"/>
    </location>
</feature>
<reference evidence="14 15" key="1">
    <citation type="submission" date="2019-03" db="EMBL/GenBank/DDBJ databases">
        <title>Sequencing 25 genomes of Wallemia mellicola.</title>
        <authorList>
            <person name="Gostincar C."/>
        </authorList>
    </citation>
    <scope>NUCLEOTIDE SEQUENCE [LARGE SCALE GENOMIC DNA]</scope>
    <source>
        <strain evidence="12 14">EXF-1262</strain>
        <strain evidence="11 15">EXF-6152</strain>
        <strain evidence="13 16">EXF-757</strain>
    </source>
</reference>
<keyword evidence="7 8" id="KW-0472">Membrane</keyword>
<comment type="caution">
    <text evidence="12">The sequence shown here is derived from an EMBL/GenBank/DDBJ whole genome shotgun (WGS) entry which is preliminary data.</text>
</comment>
<protein>
    <recommendedName>
        <fullName evidence="17">Mitochondrial carrier</fullName>
    </recommendedName>
</protein>
<proteinExistence type="inferred from homology"/>
<dbReference type="EMBL" id="SPRH01000023">
    <property type="protein sequence ID" value="TIC00462.1"/>
    <property type="molecule type" value="Genomic_DNA"/>
</dbReference>
<dbReference type="EMBL" id="SPRX01000025">
    <property type="protein sequence ID" value="TIC65250.1"/>
    <property type="molecule type" value="Genomic_DNA"/>
</dbReference>
<comment type="similarity">
    <text evidence="2 9">Belongs to the mitochondrial carrier (TC 2.A.29) family.</text>
</comment>
<evidence type="ECO:0000313" key="15">
    <source>
        <dbReference type="Proteomes" id="UP000310685"/>
    </source>
</evidence>
<keyword evidence="5" id="KW-1133">Transmembrane helix</keyword>
<keyword evidence="3 9" id="KW-0813">Transport</keyword>
<evidence type="ECO:0000256" key="5">
    <source>
        <dbReference type="ARBA" id="ARBA00022989"/>
    </source>
</evidence>
<keyword evidence="4 8" id="KW-0812">Transmembrane</keyword>
<evidence type="ECO:0008006" key="17">
    <source>
        <dbReference type="Google" id="ProtNLM"/>
    </source>
</evidence>
<comment type="subcellular location">
    <subcellularLocation>
        <location evidence="1">Mitochondrion membrane</location>
        <topology evidence="1">Multi-pass membrane protein</topology>
    </subcellularLocation>
</comment>
<evidence type="ECO:0000256" key="4">
    <source>
        <dbReference type="ARBA" id="ARBA00022692"/>
    </source>
</evidence>
<dbReference type="GO" id="GO:0015093">
    <property type="term" value="F:ferrous iron transmembrane transporter activity"/>
    <property type="evidence" value="ECO:0007669"/>
    <property type="project" value="TreeGrafter"/>
</dbReference>
<name>A0A4T0NSY2_9BASI</name>
<dbReference type="InterPro" id="IPR018108">
    <property type="entry name" value="MCP_transmembrane"/>
</dbReference>
<evidence type="ECO:0000256" key="8">
    <source>
        <dbReference type="PROSITE-ProRule" id="PRU00282"/>
    </source>
</evidence>
<evidence type="ECO:0000256" key="2">
    <source>
        <dbReference type="ARBA" id="ARBA00006375"/>
    </source>
</evidence>
<dbReference type="Proteomes" id="UP000310708">
    <property type="component" value="Unassembled WGS sequence"/>
</dbReference>
<feature type="repeat" description="Solcar" evidence="8">
    <location>
        <begin position="125"/>
        <end position="209"/>
    </location>
</feature>
<dbReference type="Proteomes" id="UP000310685">
    <property type="component" value="Unassembled WGS sequence"/>
</dbReference>
<evidence type="ECO:0000313" key="11">
    <source>
        <dbReference type="EMBL" id="TIB78631.1"/>
    </source>
</evidence>
<dbReference type="InterPro" id="IPR023395">
    <property type="entry name" value="MCP_dom_sf"/>
</dbReference>
<feature type="compositionally biased region" description="Basic and acidic residues" evidence="10">
    <location>
        <begin position="322"/>
        <end position="345"/>
    </location>
</feature>
<sequence length="374" mass="40873">MPIADPEEAIPVIEEPDYEALPDTASWGVHAFAGALAGISEHAFMYPIDSIKTRMQVLQTAPTSASSVAYSSLNSAIERVSSTHGLRSLWRGVSSVVIGAGPAHAVYFGVYEAMKELSGGNREGHQVLPTALAGASATIAADALMNPFDVIKQRMQVEDSKFKTVRSCARTLMKTEGLSAFYVSYPTTLMMTVPFTAVQFSTYESTKKILNPENNYSPISHGVSGAAAGAVAALITTPLDVAKTVLQTRGNAPVEDLRLRNASGILDACSIVYERNGTKGFFRGWAPRMLTHMPSNALCWLSYEFFKAVIFREIKNIQAKEEEHQAEKHHQELIEKARKAWDEKTASQSKSSNGYPENPSFDLEKFLEAKSKEN</sequence>
<accession>A0A4T0NSY2</accession>
<dbReference type="GO" id="GO:0031966">
    <property type="term" value="C:mitochondrial membrane"/>
    <property type="evidence" value="ECO:0007669"/>
    <property type="project" value="UniProtKB-SubCell"/>
</dbReference>
<evidence type="ECO:0000256" key="10">
    <source>
        <dbReference type="SAM" id="MobiDB-lite"/>
    </source>
</evidence>
<evidence type="ECO:0000313" key="16">
    <source>
        <dbReference type="Proteomes" id="UP000310708"/>
    </source>
</evidence>
<dbReference type="Proteomes" id="UP000307169">
    <property type="component" value="Unassembled WGS sequence"/>
</dbReference>
<dbReference type="SUPFAM" id="SSF103506">
    <property type="entry name" value="Mitochondrial carrier"/>
    <property type="match status" value="1"/>
</dbReference>
<dbReference type="PANTHER" id="PTHR45758:SF4">
    <property type="entry name" value="MITOFERRIN-1"/>
    <property type="match status" value="1"/>
</dbReference>
<evidence type="ECO:0000256" key="7">
    <source>
        <dbReference type="ARBA" id="ARBA00023136"/>
    </source>
</evidence>
<dbReference type="FunFam" id="1.50.40.10:FF:000029">
    <property type="entry name" value="Solute carrier family 25 member 28"/>
    <property type="match status" value="1"/>
</dbReference>
<evidence type="ECO:0000313" key="13">
    <source>
        <dbReference type="EMBL" id="TIC65250.1"/>
    </source>
</evidence>
<dbReference type="PANTHER" id="PTHR45758">
    <property type="entry name" value="MITOFERRIN-1-RELATED"/>
    <property type="match status" value="1"/>
</dbReference>
<evidence type="ECO:0000256" key="1">
    <source>
        <dbReference type="ARBA" id="ARBA00004225"/>
    </source>
</evidence>
<evidence type="ECO:0000256" key="9">
    <source>
        <dbReference type="RuleBase" id="RU000488"/>
    </source>
</evidence>
<dbReference type="GO" id="GO:0048250">
    <property type="term" value="P:iron import into the mitochondrion"/>
    <property type="evidence" value="ECO:0007669"/>
    <property type="project" value="TreeGrafter"/>
</dbReference>
<evidence type="ECO:0000256" key="6">
    <source>
        <dbReference type="ARBA" id="ARBA00023128"/>
    </source>
</evidence>
<dbReference type="Gene3D" id="1.50.40.10">
    <property type="entry name" value="Mitochondrial carrier domain"/>
    <property type="match status" value="2"/>
</dbReference>
<feature type="compositionally biased region" description="Polar residues" evidence="10">
    <location>
        <begin position="346"/>
        <end position="355"/>
    </location>
</feature>
<evidence type="ECO:0000313" key="14">
    <source>
        <dbReference type="Proteomes" id="UP000307169"/>
    </source>
</evidence>
<evidence type="ECO:0000256" key="3">
    <source>
        <dbReference type="ARBA" id="ARBA00022448"/>
    </source>
</evidence>
<dbReference type="EMBL" id="SPRC01000025">
    <property type="protein sequence ID" value="TIB78631.1"/>
    <property type="molecule type" value="Genomic_DNA"/>
</dbReference>
<feature type="repeat" description="Solcar" evidence="8">
    <location>
        <begin position="216"/>
        <end position="309"/>
    </location>
</feature>
<dbReference type="PROSITE" id="PS50920">
    <property type="entry name" value="SOLCAR"/>
    <property type="match status" value="3"/>
</dbReference>
<evidence type="ECO:0000313" key="12">
    <source>
        <dbReference type="EMBL" id="TIC00462.1"/>
    </source>
</evidence>
<dbReference type="AlphaFoldDB" id="A0A4T0NSY2"/>
<gene>
    <name evidence="13" type="ORF">E3Q01_02236</name>
    <name evidence="12" type="ORF">E3Q17_02182</name>
    <name evidence="11" type="ORF">E3Q22_02560</name>
</gene>